<evidence type="ECO:0000256" key="5">
    <source>
        <dbReference type="ARBA" id="ARBA00022777"/>
    </source>
</evidence>
<dbReference type="GO" id="GO:0004674">
    <property type="term" value="F:protein serine/threonine kinase activity"/>
    <property type="evidence" value="ECO:0007669"/>
    <property type="project" value="UniProtKB-KW"/>
</dbReference>
<dbReference type="SUPFAM" id="SSF56112">
    <property type="entry name" value="Protein kinase-like (PK-like)"/>
    <property type="match status" value="1"/>
</dbReference>
<name>A0AAD4J5D5_PERFH</name>
<comment type="similarity">
    <text evidence="1">Belongs to the protein kinase superfamily. CMGC Ser/Thr protein kinase family. CDC2/CDKX subfamily.</text>
</comment>
<dbReference type="PROSITE" id="PS00107">
    <property type="entry name" value="PROTEIN_KINASE_ATP"/>
    <property type="match status" value="1"/>
</dbReference>
<evidence type="ECO:0000313" key="11">
    <source>
        <dbReference type="EMBL" id="KAH6827521.1"/>
    </source>
</evidence>
<dbReference type="AlphaFoldDB" id="A0AAD4J5D5"/>
<keyword evidence="5 11" id="KW-0418">Kinase</keyword>
<gene>
    <name evidence="11" type="ORF">C2S53_007866</name>
</gene>
<dbReference type="GO" id="GO:0005524">
    <property type="term" value="F:ATP binding"/>
    <property type="evidence" value="ECO:0007669"/>
    <property type="project" value="UniProtKB-UniRule"/>
</dbReference>
<keyword evidence="3" id="KW-0808">Transferase</keyword>
<comment type="caution">
    <text evidence="11">The sequence shown here is derived from an EMBL/GenBank/DDBJ whole genome shotgun (WGS) entry which is preliminary data.</text>
</comment>
<dbReference type="InterPro" id="IPR050108">
    <property type="entry name" value="CDK"/>
</dbReference>
<keyword evidence="2 8" id="KW-0723">Serine/threonine-protein kinase</keyword>
<evidence type="ECO:0000259" key="10">
    <source>
        <dbReference type="PROSITE" id="PS50011"/>
    </source>
</evidence>
<dbReference type="SMART" id="SM00220">
    <property type="entry name" value="S_TKc"/>
    <property type="match status" value="1"/>
</dbReference>
<dbReference type="PROSITE" id="PS00108">
    <property type="entry name" value="PROTEIN_KINASE_ST"/>
    <property type="match status" value="1"/>
</dbReference>
<dbReference type="FunFam" id="1.10.510.10:FF:000211">
    <property type="entry name" value="Cyclin-dependent kinase G-2"/>
    <property type="match status" value="1"/>
</dbReference>
<evidence type="ECO:0000256" key="7">
    <source>
        <dbReference type="PROSITE-ProRule" id="PRU10141"/>
    </source>
</evidence>
<protein>
    <submittedName>
        <fullName evidence="11">Protein kinase superfamily protein</fullName>
    </submittedName>
</protein>
<proteinExistence type="inferred from homology"/>
<keyword evidence="4 7" id="KW-0547">Nucleotide-binding</keyword>
<feature type="region of interest" description="Disordered" evidence="9">
    <location>
        <begin position="1"/>
        <end position="33"/>
    </location>
</feature>
<dbReference type="Gene3D" id="3.30.200.20">
    <property type="entry name" value="Phosphorylase Kinase, domain 1"/>
    <property type="match status" value="1"/>
</dbReference>
<evidence type="ECO:0000313" key="12">
    <source>
        <dbReference type="Proteomes" id="UP001190926"/>
    </source>
</evidence>
<evidence type="ECO:0000256" key="3">
    <source>
        <dbReference type="ARBA" id="ARBA00022679"/>
    </source>
</evidence>
<dbReference type="Gene3D" id="1.10.510.10">
    <property type="entry name" value="Transferase(Phosphotransferase) domain 1"/>
    <property type="match status" value="1"/>
</dbReference>
<feature type="binding site" evidence="7">
    <location>
        <position position="85"/>
    </location>
    <ligand>
        <name>ATP</name>
        <dbReference type="ChEBI" id="CHEBI:30616"/>
    </ligand>
</feature>
<evidence type="ECO:0000256" key="8">
    <source>
        <dbReference type="RuleBase" id="RU000304"/>
    </source>
</evidence>
<dbReference type="Proteomes" id="UP001190926">
    <property type="component" value="Unassembled WGS sequence"/>
</dbReference>
<dbReference type="PROSITE" id="PS50011">
    <property type="entry name" value="PROTEIN_KINASE_DOM"/>
    <property type="match status" value="1"/>
</dbReference>
<evidence type="ECO:0000256" key="6">
    <source>
        <dbReference type="ARBA" id="ARBA00022840"/>
    </source>
</evidence>
<dbReference type="GO" id="GO:0005634">
    <property type="term" value="C:nucleus"/>
    <property type="evidence" value="ECO:0007669"/>
    <property type="project" value="TreeGrafter"/>
</dbReference>
<evidence type="ECO:0000256" key="2">
    <source>
        <dbReference type="ARBA" id="ARBA00022527"/>
    </source>
</evidence>
<organism evidence="11 12">
    <name type="scientific">Perilla frutescens var. hirtella</name>
    <name type="common">Perilla citriodora</name>
    <name type="synonym">Perilla setoyensis</name>
    <dbReference type="NCBI Taxonomy" id="608512"/>
    <lineage>
        <taxon>Eukaryota</taxon>
        <taxon>Viridiplantae</taxon>
        <taxon>Streptophyta</taxon>
        <taxon>Embryophyta</taxon>
        <taxon>Tracheophyta</taxon>
        <taxon>Spermatophyta</taxon>
        <taxon>Magnoliopsida</taxon>
        <taxon>eudicotyledons</taxon>
        <taxon>Gunneridae</taxon>
        <taxon>Pentapetalae</taxon>
        <taxon>asterids</taxon>
        <taxon>lamiids</taxon>
        <taxon>Lamiales</taxon>
        <taxon>Lamiaceae</taxon>
        <taxon>Nepetoideae</taxon>
        <taxon>Elsholtzieae</taxon>
        <taxon>Perilla</taxon>
    </lineage>
</organism>
<dbReference type="InterPro" id="IPR017441">
    <property type="entry name" value="Protein_kinase_ATP_BS"/>
</dbReference>
<evidence type="ECO:0000256" key="9">
    <source>
        <dbReference type="SAM" id="MobiDB-lite"/>
    </source>
</evidence>
<evidence type="ECO:0000256" key="4">
    <source>
        <dbReference type="ARBA" id="ARBA00022741"/>
    </source>
</evidence>
<dbReference type="InterPro" id="IPR008271">
    <property type="entry name" value="Ser/Thr_kinase_AS"/>
</dbReference>
<feature type="domain" description="Protein kinase" evidence="10">
    <location>
        <begin position="55"/>
        <end position="356"/>
    </location>
</feature>
<dbReference type="Pfam" id="PF00069">
    <property type="entry name" value="Pkinase"/>
    <property type="match status" value="1"/>
</dbReference>
<sequence length="393" mass="45059">MMQRRRQRITADDNQSPKRRRQIDLNHNPPSTSAVKFLEKEEQTKKKTRRFLEEFEILSKIGEGAYGLVYKGKDKHTGEILAIKKLKEQSHLDSLPEIEILASMNHPSIVNLKHVVMENNNNNNKNRGFFLVMEYAENDVRSLLETMKQPFIQCEVKCLMQQLLQGVEYLHSNKVIHRDLKTSNLLLNNRGELKICDFGLAYRLNNDDDDDNDSILHREEVVTLWYRAPELLLGARSYSTEIDMWSVGCIMAELMSRQPLFDGKTEVDQIGKIFKTLGNPNEKMWPGLSELPGVKGVKVSNFVKHGNTLRERFPAVSFTGAAPVVSGAGFDLLSRLLTYDPKKRITAEEARNHAWFREVPLPKCKDFMPTFPPNFSNLRRNVDLDLGTGLFGL</sequence>
<dbReference type="PANTHER" id="PTHR24056:SF107">
    <property type="entry name" value="CYCLIN-DEPENDENT KINASE 11A-RELATED"/>
    <property type="match status" value="1"/>
</dbReference>
<keyword evidence="12" id="KW-1185">Reference proteome</keyword>
<keyword evidence="6 7" id="KW-0067">ATP-binding</keyword>
<evidence type="ECO:0000256" key="1">
    <source>
        <dbReference type="ARBA" id="ARBA00006485"/>
    </source>
</evidence>
<dbReference type="GO" id="GO:0007346">
    <property type="term" value="P:regulation of mitotic cell cycle"/>
    <property type="evidence" value="ECO:0007669"/>
    <property type="project" value="TreeGrafter"/>
</dbReference>
<dbReference type="EMBL" id="SDAM02000148">
    <property type="protein sequence ID" value="KAH6827521.1"/>
    <property type="molecule type" value="Genomic_DNA"/>
</dbReference>
<accession>A0AAD4J5D5</accession>
<dbReference type="PANTHER" id="PTHR24056">
    <property type="entry name" value="CELL DIVISION PROTEIN KINASE"/>
    <property type="match status" value="1"/>
</dbReference>
<reference evidence="11 12" key="1">
    <citation type="journal article" date="2021" name="Nat. Commun.">
        <title>Incipient diploidization of the medicinal plant Perilla within 10,000 years.</title>
        <authorList>
            <person name="Zhang Y."/>
            <person name="Shen Q."/>
            <person name="Leng L."/>
            <person name="Zhang D."/>
            <person name="Chen S."/>
            <person name="Shi Y."/>
            <person name="Ning Z."/>
            <person name="Chen S."/>
        </authorList>
    </citation>
    <scope>NUCLEOTIDE SEQUENCE [LARGE SCALE GENOMIC DNA]</scope>
    <source>
        <strain evidence="12">cv. PC099</strain>
    </source>
</reference>
<dbReference type="InterPro" id="IPR011009">
    <property type="entry name" value="Kinase-like_dom_sf"/>
</dbReference>
<dbReference type="InterPro" id="IPR000719">
    <property type="entry name" value="Prot_kinase_dom"/>
</dbReference>